<dbReference type="EMBL" id="FQUY01000040">
    <property type="protein sequence ID" value="SHF60600.1"/>
    <property type="molecule type" value="Genomic_DNA"/>
</dbReference>
<gene>
    <name evidence="9" type="ORF">SAMN02745133_03078</name>
</gene>
<dbReference type="Proteomes" id="UP000184148">
    <property type="component" value="Unassembled WGS sequence"/>
</dbReference>
<evidence type="ECO:0000256" key="2">
    <source>
        <dbReference type="ARBA" id="ARBA00022654"/>
    </source>
</evidence>
<keyword evidence="5" id="KW-0378">Hydrolase</keyword>
<dbReference type="GO" id="GO:0016020">
    <property type="term" value="C:membrane"/>
    <property type="evidence" value="ECO:0007669"/>
    <property type="project" value="InterPro"/>
</dbReference>
<feature type="transmembrane region" description="Helical" evidence="8">
    <location>
        <begin position="43"/>
        <end position="69"/>
    </location>
</feature>
<evidence type="ECO:0000313" key="10">
    <source>
        <dbReference type="Proteomes" id="UP000184148"/>
    </source>
</evidence>
<evidence type="ECO:0000256" key="1">
    <source>
        <dbReference type="ARBA" id="ARBA00022475"/>
    </source>
</evidence>
<dbReference type="AlphaFoldDB" id="A0A1M5D146"/>
<name>A0A1M5D146_9FIRM</name>
<dbReference type="RefSeq" id="WP_073240226.1">
    <property type="nucleotide sequence ID" value="NZ_FQUY01000040.1"/>
</dbReference>
<keyword evidence="1" id="KW-1003">Cell membrane</keyword>
<evidence type="ECO:0000256" key="8">
    <source>
        <dbReference type="SAM" id="Phobius"/>
    </source>
</evidence>
<evidence type="ECO:0000256" key="4">
    <source>
        <dbReference type="ARBA" id="ARBA00022692"/>
    </source>
</evidence>
<accession>A0A1M5D146</accession>
<protein>
    <submittedName>
        <fullName evidence="9">Accessory gene regulator B</fullName>
    </submittedName>
</protein>
<keyword evidence="4 8" id="KW-0812">Transmembrane</keyword>
<dbReference type="GO" id="GO:0006508">
    <property type="term" value="P:proteolysis"/>
    <property type="evidence" value="ECO:0007669"/>
    <property type="project" value="UniProtKB-KW"/>
</dbReference>
<feature type="transmembrane region" description="Helical" evidence="8">
    <location>
        <begin position="81"/>
        <end position="99"/>
    </location>
</feature>
<keyword evidence="3" id="KW-0645">Protease</keyword>
<keyword evidence="10" id="KW-1185">Reference proteome</keyword>
<evidence type="ECO:0000313" key="9">
    <source>
        <dbReference type="EMBL" id="SHF60600.1"/>
    </source>
</evidence>
<evidence type="ECO:0000256" key="5">
    <source>
        <dbReference type="ARBA" id="ARBA00022801"/>
    </source>
</evidence>
<dbReference type="OrthoDB" id="2854767at2"/>
<dbReference type="Pfam" id="PF04647">
    <property type="entry name" value="AgrB"/>
    <property type="match status" value="1"/>
</dbReference>
<keyword evidence="6 8" id="KW-1133">Transmembrane helix</keyword>
<dbReference type="GO" id="GO:0008233">
    <property type="term" value="F:peptidase activity"/>
    <property type="evidence" value="ECO:0007669"/>
    <property type="project" value="UniProtKB-KW"/>
</dbReference>
<evidence type="ECO:0000256" key="6">
    <source>
        <dbReference type="ARBA" id="ARBA00022989"/>
    </source>
</evidence>
<dbReference type="InterPro" id="IPR006741">
    <property type="entry name" value="AgrB"/>
</dbReference>
<keyword evidence="2" id="KW-0673">Quorum sensing</keyword>
<evidence type="ECO:0000256" key="7">
    <source>
        <dbReference type="ARBA" id="ARBA00023136"/>
    </source>
</evidence>
<sequence length="105" mass="11684">MRFVNKWSYACAKGLAGVLNENHQRRFAYYFGFQVVIGESVKFAVIFLVSLILGIFVPTLIVTSAFVSLRMIAGGYHMDTQGKCLLVSLGLFITASLIAKDTYHQ</sequence>
<organism evidence="9 10">
    <name type="scientific">Desulforamulus putei DSM 12395</name>
    <dbReference type="NCBI Taxonomy" id="1121429"/>
    <lineage>
        <taxon>Bacteria</taxon>
        <taxon>Bacillati</taxon>
        <taxon>Bacillota</taxon>
        <taxon>Clostridia</taxon>
        <taxon>Eubacteriales</taxon>
        <taxon>Peptococcaceae</taxon>
        <taxon>Desulforamulus</taxon>
    </lineage>
</organism>
<keyword evidence="7 8" id="KW-0472">Membrane</keyword>
<proteinExistence type="predicted"/>
<dbReference type="GO" id="GO:0009372">
    <property type="term" value="P:quorum sensing"/>
    <property type="evidence" value="ECO:0007669"/>
    <property type="project" value="UniProtKB-KW"/>
</dbReference>
<evidence type="ECO:0000256" key="3">
    <source>
        <dbReference type="ARBA" id="ARBA00022670"/>
    </source>
</evidence>
<dbReference type="STRING" id="1121429.SAMN02745133_03078"/>
<reference evidence="10" key="1">
    <citation type="submission" date="2016-11" db="EMBL/GenBank/DDBJ databases">
        <authorList>
            <person name="Varghese N."/>
            <person name="Submissions S."/>
        </authorList>
    </citation>
    <scope>NUCLEOTIDE SEQUENCE [LARGE SCALE GENOMIC DNA]</scope>
    <source>
        <strain evidence="10">DSM 12395</strain>
    </source>
</reference>